<dbReference type="AlphaFoldDB" id="A0A0K1PK21"/>
<dbReference type="EMBL" id="CP012333">
    <property type="protein sequence ID" value="AKU93875.1"/>
    <property type="molecule type" value="Genomic_DNA"/>
</dbReference>
<dbReference type="RefSeq" id="WP_146645557.1">
    <property type="nucleotide sequence ID" value="NZ_CP012333.1"/>
</dbReference>
<gene>
    <name evidence="1" type="ORF">AKJ09_00539</name>
</gene>
<name>A0A0K1PK21_9BACT</name>
<sequence length="102" mass="10696">MNAAEVANSVSEGTNALSRLLARLASSNTPRTYAAELAGDLLTLILALEALRGSEGSEPPDDAVGDCRRLHALVVEWRDTGIVSPHVEALATRCLTLLGGRS</sequence>
<reference evidence="1 2" key="1">
    <citation type="submission" date="2015-08" db="EMBL/GenBank/DDBJ databases">
        <authorList>
            <person name="Babu N.S."/>
            <person name="Beckwith C.J."/>
            <person name="Beseler K.G."/>
            <person name="Brison A."/>
            <person name="Carone J.V."/>
            <person name="Caskin T.P."/>
            <person name="Diamond M."/>
            <person name="Durham M.E."/>
            <person name="Foxe J.M."/>
            <person name="Go M."/>
            <person name="Henderson B.A."/>
            <person name="Jones I.B."/>
            <person name="McGettigan J.A."/>
            <person name="Micheletti S.J."/>
            <person name="Nasrallah M.E."/>
            <person name="Ortiz D."/>
            <person name="Piller C.R."/>
            <person name="Privatt S.R."/>
            <person name="Schneider S.L."/>
            <person name="Sharp S."/>
            <person name="Smith T.C."/>
            <person name="Stanton J.D."/>
            <person name="Ullery H.E."/>
            <person name="Wilson R.J."/>
            <person name="Serrano M.G."/>
            <person name="Buck G."/>
            <person name="Lee V."/>
            <person name="Wang Y."/>
            <person name="Carvalho R."/>
            <person name="Voegtly L."/>
            <person name="Shi R."/>
            <person name="Duckworth R."/>
            <person name="Johnson A."/>
            <person name="Loviza R."/>
            <person name="Walstead R."/>
            <person name="Shah Z."/>
            <person name="Kiflezghi M."/>
            <person name="Wade K."/>
            <person name="Ball S.L."/>
            <person name="Bradley K.W."/>
            <person name="Asai D.J."/>
            <person name="Bowman C.A."/>
            <person name="Russell D.A."/>
            <person name="Pope W.H."/>
            <person name="Jacobs-Sera D."/>
            <person name="Hendrix R.W."/>
            <person name="Hatfull G.F."/>
        </authorList>
    </citation>
    <scope>NUCLEOTIDE SEQUENCE [LARGE SCALE GENOMIC DNA]</scope>
    <source>
        <strain evidence="1 2">DSM 27648</strain>
    </source>
</reference>
<evidence type="ECO:0000313" key="1">
    <source>
        <dbReference type="EMBL" id="AKU93875.1"/>
    </source>
</evidence>
<accession>A0A0K1PK21</accession>
<proteinExistence type="predicted"/>
<evidence type="ECO:0000313" key="2">
    <source>
        <dbReference type="Proteomes" id="UP000064967"/>
    </source>
</evidence>
<organism evidence="1 2">
    <name type="scientific">Labilithrix luteola</name>
    <dbReference type="NCBI Taxonomy" id="1391654"/>
    <lineage>
        <taxon>Bacteria</taxon>
        <taxon>Pseudomonadati</taxon>
        <taxon>Myxococcota</taxon>
        <taxon>Polyangia</taxon>
        <taxon>Polyangiales</taxon>
        <taxon>Labilitrichaceae</taxon>
        <taxon>Labilithrix</taxon>
    </lineage>
</organism>
<dbReference type="Proteomes" id="UP000064967">
    <property type="component" value="Chromosome"/>
</dbReference>
<keyword evidence="2" id="KW-1185">Reference proteome</keyword>
<dbReference type="KEGG" id="llu:AKJ09_00539"/>
<protein>
    <submittedName>
        <fullName evidence="1">Uncharacterized protein</fullName>
    </submittedName>
</protein>